<organism evidence="1">
    <name type="scientific">hydrothermal vent metagenome</name>
    <dbReference type="NCBI Taxonomy" id="652676"/>
    <lineage>
        <taxon>unclassified sequences</taxon>
        <taxon>metagenomes</taxon>
        <taxon>ecological metagenomes</taxon>
    </lineage>
</organism>
<name>A0A3B0SUZ9_9ZZZZ</name>
<dbReference type="AlphaFoldDB" id="A0A3B0SUZ9"/>
<reference evidence="1" key="1">
    <citation type="submission" date="2018-06" db="EMBL/GenBank/DDBJ databases">
        <authorList>
            <person name="Zhirakovskaya E."/>
        </authorList>
    </citation>
    <scope>NUCLEOTIDE SEQUENCE</scope>
</reference>
<gene>
    <name evidence="1" type="ORF">MNBD_ALPHA04-1435</name>
</gene>
<dbReference type="EMBL" id="UOEF01000458">
    <property type="protein sequence ID" value="VAW06132.1"/>
    <property type="molecule type" value="Genomic_DNA"/>
</dbReference>
<protein>
    <submittedName>
        <fullName evidence="1">Uncharacterized protein</fullName>
    </submittedName>
</protein>
<sequence>MAAPFVAVSLLTATGRDGKLSGQALAGFRRGALDLGAPGRDPVYGYGLIRP</sequence>
<evidence type="ECO:0000313" key="1">
    <source>
        <dbReference type="EMBL" id="VAW06132.1"/>
    </source>
</evidence>
<proteinExistence type="predicted"/>
<accession>A0A3B0SUZ9</accession>